<keyword evidence="6" id="KW-1185">Reference proteome</keyword>
<dbReference type="OMA" id="EEAYVWG"/>
<evidence type="ECO:0000256" key="2">
    <source>
        <dbReference type="ARBA" id="ARBA00022801"/>
    </source>
</evidence>
<proteinExistence type="inferred from homology"/>
<dbReference type="KEGG" id="spu:577639"/>
<dbReference type="EC" id="3.1.1.-" evidence="3"/>
<evidence type="ECO:0000256" key="1">
    <source>
        <dbReference type="ARBA" id="ARBA00005964"/>
    </source>
</evidence>
<dbReference type="InParanoid" id="A0A7M7RA72"/>
<keyword evidence="2 3" id="KW-0378">Hydrolase</keyword>
<dbReference type="AlphaFoldDB" id="A0A7M7RA72"/>
<dbReference type="EnsemblMetazoa" id="XM_777855">
    <property type="protein sequence ID" value="XP_782948"/>
    <property type="gene ID" value="LOC577639"/>
</dbReference>
<comment type="similarity">
    <text evidence="1 3">Belongs to the type-B carboxylesterase/lipase family.</text>
</comment>
<keyword evidence="3" id="KW-0732">Signal</keyword>
<evidence type="ECO:0000259" key="4">
    <source>
        <dbReference type="Pfam" id="PF00135"/>
    </source>
</evidence>
<dbReference type="InterPro" id="IPR029058">
    <property type="entry name" value="AB_hydrolase_fold"/>
</dbReference>
<dbReference type="RefSeq" id="XP_782948.3">
    <property type="nucleotide sequence ID" value="XM_777855.5"/>
</dbReference>
<name>A0A7M7RA72_STRPU</name>
<accession>A0A7M7RA72</accession>
<sequence length="559" mass="62198">MSRLLLFSLLCTVFSTNQCLSDDSPQVQIKDTILTGTNRYVAAATTPVYSFRGIYYAEPPVGARRFSPPVTKKLPGGIYDATKSGPFCPQNLETTSIVFPRPFPSQEMNEDCLHLDVHTPSHNPGENLAVMVYFHGGAYVNGAAGYYDGSPYALFQNVVLVAANYRLGALGYLSTGDEAAFGNFALLDQQMALQWVHNHIKLFGGDPNRVTIFGESAGAVNVILHLQSHLSRGFFHRAISQSGVAHSPIMMSKNPHHVAQRLAKKLLCPTSSNKELVECLRTKAADDIIKVDMTDPDIPTLPFAPVVDGFFIEEEPLEALMTGKLTAGPELLIGVNNHEGGFSNLANRMHAKLLTDFDVQAFRKLLQFELQKFIPGDLSDLIHSIELMYGGKHGMTDKDALYQLTEVVGDLIYVVPALALAESRTAVGGKVYFYEYQHRMSCSRAPSWVRADHGDEEAIVVGFPFLEEHELGRLHFTPEEKDLSHILMTYWANFAKTGNPNGDGNTSGVTYWPRYSVQDKDYMKLDFIPEVAKNLKPERVNFWQHLMTIAYKQARKDEL</sequence>
<dbReference type="SUPFAM" id="SSF53474">
    <property type="entry name" value="alpha/beta-Hydrolases"/>
    <property type="match status" value="1"/>
</dbReference>
<dbReference type="PROSITE" id="PS00122">
    <property type="entry name" value="CARBOXYLESTERASE_B_1"/>
    <property type="match status" value="1"/>
</dbReference>
<feature type="chain" id="PRO_5029930741" description="Carboxylic ester hydrolase" evidence="3">
    <location>
        <begin position="22"/>
        <end position="559"/>
    </location>
</feature>
<dbReference type="Pfam" id="PF00135">
    <property type="entry name" value="COesterase"/>
    <property type="match status" value="1"/>
</dbReference>
<evidence type="ECO:0000256" key="3">
    <source>
        <dbReference type="RuleBase" id="RU361235"/>
    </source>
</evidence>
<reference evidence="6" key="1">
    <citation type="submission" date="2015-02" db="EMBL/GenBank/DDBJ databases">
        <title>Genome sequencing for Strongylocentrotus purpuratus.</title>
        <authorList>
            <person name="Murali S."/>
            <person name="Liu Y."/>
            <person name="Vee V."/>
            <person name="English A."/>
            <person name="Wang M."/>
            <person name="Skinner E."/>
            <person name="Han Y."/>
            <person name="Muzny D.M."/>
            <person name="Worley K.C."/>
            <person name="Gibbs R.A."/>
        </authorList>
    </citation>
    <scope>NUCLEOTIDE SEQUENCE</scope>
</reference>
<dbReference type="InterPro" id="IPR002018">
    <property type="entry name" value="CarbesteraseB"/>
</dbReference>
<dbReference type="OrthoDB" id="3200163at2759"/>
<dbReference type="Gene3D" id="3.40.50.1820">
    <property type="entry name" value="alpha/beta hydrolase"/>
    <property type="match status" value="1"/>
</dbReference>
<evidence type="ECO:0000313" key="5">
    <source>
        <dbReference type="EnsemblMetazoa" id="XP_782948"/>
    </source>
</evidence>
<dbReference type="InterPro" id="IPR051093">
    <property type="entry name" value="Neuroligin/BSAL"/>
</dbReference>
<protein>
    <recommendedName>
        <fullName evidence="3">Carboxylic ester hydrolase</fullName>
        <ecNumber evidence="3">3.1.1.-</ecNumber>
    </recommendedName>
</protein>
<dbReference type="PANTHER" id="PTHR43903">
    <property type="entry name" value="NEUROLIGIN"/>
    <property type="match status" value="1"/>
</dbReference>
<feature type="domain" description="Carboxylesterase type B" evidence="4">
    <location>
        <begin position="24"/>
        <end position="543"/>
    </location>
</feature>
<dbReference type="InterPro" id="IPR019826">
    <property type="entry name" value="Carboxylesterase_B_AS"/>
</dbReference>
<dbReference type="Proteomes" id="UP000007110">
    <property type="component" value="Unassembled WGS sequence"/>
</dbReference>
<feature type="signal peptide" evidence="3">
    <location>
        <begin position="1"/>
        <end position="21"/>
    </location>
</feature>
<evidence type="ECO:0000313" key="6">
    <source>
        <dbReference type="Proteomes" id="UP000007110"/>
    </source>
</evidence>
<dbReference type="FunFam" id="3.40.50.1820:FF:000128">
    <property type="entry name" value="Carboxylic ester hydrolase"/>
    <property type="match status" value="1"/>
</dbReference>
<reference evidence="5" key="2">
    <citation type="submission" date="2021-01" db="UniProtKB">
        <authorList>
            <consortium name="EnsemblMetazoa"/>
        </authorList>
    </citation>
    <scope>IDENTIFICATION</scope>
</reference>
<organism evidence="5 6">
    <name type="scientific">Strongylocentrotus purpuratus</name>
    <name type="common">Purple sea urchin</name>
    <dbReference type="NCBI Taxonomy" id="7668"/>
    <lineage>
        <taxon>Eukaryota</taxon>
        <taxon>Metazoa</taxon>
        <taxon>Echinodermata</taxon>
        <taxon>Eleutherozoa</taxon>
        <taxon>Echinozoa</taxon>
        <taxon>Echinoidea</taxon>
        <taxon>Euechinoidea</taxon>
        <taxon>Echinacea</taxon>
        <taxon>Camarodonta</taxon>
        <taxon>Echinidea</taxon>
        <taxon>Strongylocentrotidae</taxon>
        <taxon>Strongylocentrotus</taxon>
    </lineage>
</organism>
<dbReference type="GeneID" id="577639"/>
<dbReference type="GO" id="GO:0016787">
    <property type="term" value="F:hydrolase activity"/>
    <property type="evidence" value="ECO:0007669"/>
    <property type="project" value="UniProtKB-KW"/>
</dbReference>